<proteinExistence type="predicted"/>
<sequence length="233" mass="25719">MARGFVQHRGIEYQRVARHAEDRRAAVDRTVALHRRAGFVHQLHFQRLELALGERAEQADHRAGEHFREVAVDRRRFAQRQHRALALHLQLRLQGVGQQAYVAQGMAQAGAEGIAGEEQVFQEQAVERRQVLGQVQADMLFAALVGSGLPEQVLCGMGETAGRQATRRQPDTDQDPVRIAAAGAQGVDHRAHQRYIVGQITHGVFSSYPWGGPILGSFAIPSQGEAIEITHPA</sequence>
<organism evidence="1 2">
    <name type="scientific">Pseudomonas aeruginosa</name>
    <dbReference type="NCBI Taxonomy" id="287"/>
    <lineage>
        <taxon>Bacteria</taxon>
        <taxon>Pseudomonadati</taxon>
        <taxon>Pseudomonadota</taxon>
        <taxon>Gammaproteobacteria</taxon>
        <taxon>Pseudomonadales</taxon>
        <taxon>Pseudomonadaceae</taxon>
        <taxon>Pseudomonas</taxon>
    </lineage>
</organism>
<accession>A0A3M5DDG4</accession>
<dbReference type="EMBL" id="RBSQ01001138">
    <property type="protein sequence ID" value="RMS47468.1"/>
    <property type="molecule type" value="Genomic_DNA"/>
</dbReference>
<comment type="caution">
    <text evidence="1">The sequence shown here is derived from an EMBL/GenBank/DDBJ whole genome shotgun (WGS) entry which is preliminary data.</text>
</comment>
<dbReference type="Proteomes" id="UP000270834">
    <property type="component" value="Unassembled WGS sequence"/>
</dbReference>
<protein>
    <submittedName>
        <fullName evidence="1">Uncharacterized protein</fullName>
    </submittedName>
</protein>
<evidence type="ECO:0000313" key="1">
    <source>
        <dbReference type="EMBL" id="RMS47468.1"/>
    </source>
</evidence>
<reference evidence="1 2" key="1">
    <citation type="submission" date="2018-08" db="EMBL/GenBank/DDBJ databases">
        <title>Recombination of ecologically and evolutionarily significant loci maintains genetic cohesion in the Pseudomonas syringae species complex.</title>
        <authorList>
            <person name="Dillon M."/>
            <person name="Thakur S."/>
            <person name="Almeida R.N.D."/>
            <person name="Weir B.S."/>
            <person name="Guttman D.S."/>
        </authorList>
    </citation>
    <scope>NUCLEOTIDE SEQUENCE [LARGE SCALE GENOMIC DNA]</scope>
    <source>
        <strain evidence="1 2">ICMP 7846</strain>
    </source>
</reference>
<evidence type="ECO:0000313" key="2">
    <source>
        <dbReference type="Proteomes" id="UP000270834"/>
    </source>
</evidence>
<gene>
    <name evidence="1" type="ORF">ALP65_00417</name>
</gene>
<dbReference type="AlphaFoldDB" id="A0A3M5DDG4"/>
<name>A0A3M5DDG4_PSEAI</name>